<feature type="compositionally biased region" description="Basic and acidic residues" evidence="1">
    <location>
        <begin position="1"/>
        <end position="38"/>
    </location>
</feature>
<comment type="caution">
    <text evidence="2">The sequence shown here is derived from an EMBL/GenBank/DDBJ whole genome shotgun (WGS) entry which is preliminary data.</text>
</comment>
<dbReference type="Proteomes" id="UP000585437">
    <property type="component" value="Unassembled WGS sequence"/>
</dbReference>
<keyword evidence="3" id="KW-1185">Reference proteome</keyword>
<evidence type="ECO:0008006" key="4">
    <source>
        <dbReference type="Google" id="ProtNLM"/>
    </source>
</evidence>
<evidence type="ECO:0000313" key="2">
    <source>
        <dbReference type="EMBL" id="MBB6510104.1"/>
    </source>
</evidence>
<proteinExistence type="predicted"/>
<evidence type="ECO:0000256" key="1">
    <source>
        <dbReference type="SAM" id="MobiDB-lite"/>
    </source>
</evidence>
<evidence type="ECO:0000313" key="3">
    <source>
        <dbReference type="Proteomes" id="UP000585437"/>
    </source>
</evidence>
<protein>
    <recommendedName>
        <fullName evidence="4">DUF2934 domain-containing protein</fullName>
    </recommendedName>
</protein>
<sequence length="81" mass="9111">MTDREQEQRERAYRLWEEEGRPEGSHDDHWKRSEHPADMSDQESDDVTKVNQQADAAFGGENDAAADDAATIRPPSSVAPD</sequence>
<gene>
    <name evidence="2" type="ORF">F4695_003490</name>
</gene>
<name>A0A7X0JM27_9HYPH</name>
<dbReference type="EMBL" id="JACHBU010000007">
    <property type="protein sequence ID" value="MBB6510104.1"/>
    <property type="molecule type" value="Genomic_DNA"/>
</dbReference>
<feature type="compositionally biased region" description="Low complexity" evidence="1">
    <location>
        <begin position="54"/>
        <end position="69"/>
    </location>
</feature>
<accession>A0A7X0JM27</accession>
<reference evidence="2 3" key="1">
    <citation type="submission" date="2020-08" db="EMBL/GenBank/DDBJ databases">
        <title>The Agave Microbiome: Exploring the role of microbial communities in plant adaptations to desert environments.</title>
        <authorList>
            <person name="Partida-Martinez L.P."/>
        </authorList>
    </citation>
    <scope>NUCLEOTIDE SEQUENCE [LARGE SCALE GENOMIC DNA]</scope>
    <source>
        <strain evidence="2 3">AS3.12</strain>
    </source>
</reference>
<dbReference type="InterPro" id="IPR021327">
    <property type="entry name" value="DUF2934"/>
</dbReference>
<dbReference type="RefSeq" id="WP_062459613.1">
    <property type="nucleotide sequence ID" value="NZ_JACHBU010000007.1"/>
</dbReference>
<organism evidence="2 3">
    <name type="scientific">Rhizobium soli</name>
    <dbReference type="NCBI Taxonomy" id="424798"/>
    <lineage>
        <taxon>Bacteria</taxon>
        <taxon>Pseudomonadati</taxon>
        <taxon>Pseudomonadota</taxon>
        <taxon>Alphaproteobacteria</taxon>
        <taxon>Hyphomicrobiales</taxon>
        <taxon>Rhizobiaceae</taxon>
        <taxon>Rhizobium/Agrobacterium group</taxon>
        <taxon>Rhizobium</taxon>
    </lineage>
</organism>
<dbReference type="AlphaFoldDB" id="A0A7X0JM27"/>
<dbReference type="Pfam" id="PF11154">
    <property type="entry name" value="DUF2934"/>
    <property type="match status" value="1"/>
</dbReference>
<feature type="region of interest" description="Disordered" evidence="1">
    <location>
        <begin position="1"/>
        <end position="81"/>
    </location>
</feature>